<dbReference type="GO" id="GO:0000287">
    <property type="term" value="F:magnesium ion binding"/>
    <property type="evidence" value="ECO:0007669"/>
    <property type="project" value="InterPro"/>
</dbReference>
<reference evidence="3 4" key="1">
    <citation type="submission" date="2021-06" db="EMBL/GenBank/DDBJ databases">
        <title>Genome-based taxonomic framework of Microbacterium strains isolated from marine environment, the description of four new species and reclassification of four preexisting species.</title>
        <authorList>
            <person name="Lee S.D."/>
            <person name="Kim S.-M."/>
            <person name="Byeon Y.-S."/>
            <person name="Yang H.L."/>
            <person name="Kim I.S."/>
        </authorList>
    </citation>
    <scope>NUCLEOTIDE SEQUENCE [LARGE SCALE GENOMIC DNA]</scope>
    <source>
        <strain evidence="3 4">KACC 20514</strain>
    </source>
</reference>
<dbReference type="Gene3D" id="1.10.8.240">
    <property type="entry name" value="CofD-like domain"/>
    <property type="match status" value="1"/>
</dbReference>
<sequence>MTRAGGPRIVVLAGGVGGSRFVLGVRAALRARGIDDTAARLTVVVNTGDDLWLSGVRLQPDHDSLLYALAGVGDTERGWGRAGESERVSAELQAWGSGWPWFTLGDLDLGTHLARTGWLREGATPTEVAARLGGRWSLGARLIPMTDAEVDTRVTVAADAPDGEPGSERVLHFQEWWTRHRAALRPLRFDNPGIAEAVPAPGVIDAIADADVVLLAPSNPVVSIGPILAVPGIRDAVRASAAPVVGVSPIIGGRVVRGMADVCLAAIGVDTDAAAVAAHYGARRDPSGLLDAWLLAEEDAGGAARVADAGIRPVVAPLWMTDAARSARLAEDALRAAGLT</sequence>
<dbReference type="RefSeq" id="WP_310890951.1">
    <property type="nucleotide sequence ID" value="NZ_BAAAGR010000001.1"/>
</dbReference>
<dbReference type="SUPFAM" id="SSF142338">
    <property type="entry name" value="CofD-like"/>
    <property type="match status" value="1"/>
</dbReference>
<keyword evidence="1 3" id="KW-0808">Transferase</keyword>
<name>A0AAJ2HHX6_9MICO</name>
<dbReference type="AlphaFoldDB" id="A0AAJ2HHX6"/>
<dbReference type="InterPro" id="IPR010115">
    <property type="entry name" value="FbiA/CofD"/>
</dbReference>
<dbReference type="PANTHER" id="PTHR43007">
    <property type="entry name" value="2-PHOSPHO-L-LACTATE TRANSFERASE"/>
    <property type="match status" value="1"/>
</dbReference>
<dbReference type="GO" id="GO:0043743">
    <property type="term" value="F:LPPG:FO 2-phospho-L-lactate transferase activity"/>
    <property type="evidence" value="ECO:0007669"/>
    <property type="project" value="UniProtKB-EC"/>
</dbReference>
<dbReference type="Proteomes" id="UP001183582">
    <property type="component" value="Unassembled WGS sequence"/>
</dbReference>
<dbReference type="EC" id="2.7.8.28" evidence="3"/>
<dbReference type="EMBL" id="JAHWXH010000001">
    <property type="protein sequence ID" value="MDS0245114.1"/>
    <property type="molecule type" value="Genomic_DNA"/>
</dbReference>
<dbReference type="InterPro" id="IPR002882">
    <property type="entry name" value="CofD"/>
</dbReference>
<evidence type="ECO:0000313" key="4">
    <source>
        <dbReference type="Proteomes" id="UP001183582"/>
    </source>
</evidence>
<protein>
    <submittedName>
        <fullName evidence="3">2-phospho-L-lactate transferase</fullName>
        <ecNumber evidence="3">2.7.8.28</ecNumber>
    </submittedName>
</protein>
<evidence type="ECO:0000313" key="3">
    <source>
        <dbReference type="EMBL" id="MDS0245114.1"/>
    </source>
</evidence>
<dbReference type="NCBIfam" id="TIGR01819">
    <property type="entry name" value="F420_cofD"/>
    <property type="match status" value="1"/>
</dbReference>
<dbReference type="PANTHER" id="PTHR43007:SF1">
    <property type="entry name" value="2-PHOSPHO-L-LACTATE TRANSFERASE"/>
    <property type="match status" value="1"/>
</dbReference>
<evidence type="ECO:0000256" key="2">
    <source>
        <dbReference type="ARBA" id="ARBA00022842"/>
    </source>
</evidence>
<keyword evidence="2" id="KW-0460">Magnesium</keyword>
<dbReference type="Pfam" id="PF01933">
    <property type="entry name" value="CofD"/>
    <property type="match status" value="1"/>
</dbReference>
<organism evidence="3 4">
    <name type="scientific">Microbacterium aurantiacum</name>
    <dbReference type="NCBI Taxonomy" id="162393"/>
    <lineage>
        <taxon>Bacteria</taxon>
        <taxon>Bacillati</taxon>
        <taxon>Actinomycetota</taxon>
        <taxon>Actinomycetes</taxon>
        <taxon>Micrococcales</taxon>
        <taxon>Microbacteriaceae</taxon>
        <taxon>Microbacterium</taxon>
    </lineage>
</organism>
<gene>
    <name evidence="3" type="primary">cofD</name>
    <name evidence="3" type="ORF">KZC50_05745</name>
</gene>
<accession>A0AAJ2HHX6</accession>
<comment type="caution">
    <text evidence="3">The sequence shown here is derived from an EMBL/GenBank/DDBJ whole genome shotgun (WGS) entry which is preliminary data.</text>
</comment>
<dbReference type="HAMAP" id="MF_01257">
    <property type="entry name" value="CofD"/>
    <property type="match status" value="1"/>
</dbReference>
<dbReference type="InterPro" id="IPR038136">
    <property type="entry name" value="CofD-like_dom_sf"/>
</dbReference>
<proteinExistence type="inferred from homology"/>
<evidence type="ECO:0000256" key="1">
    <source>
        <dbReference type="ARBA" id="ARBA00022679"/>
    </source>
</evidence>
<dbReference type="GeneID" id="301457714"/>
<dbReference type="Gene3D" id="3.40.50.10680">
    <property type="entry name" value="CofD-like domains"/>
    <property type="match status" value="1"/>
</dbReference>